<reference evidence="1 2" key="1">
    <citation type="submission" date="2018-05" db="EMBL/GenBank/DDBJ databases">
        <title>Evolution of GPA BGCs.</title>
        <authorList>
            <person name="Waglechner N."/>
            <person name="Wright G.D."/>
        </authorList>
    </citation>
    <scope>NUCLEOTIDE SEQUENCE [LARGE SCALE GENOMIC DNA]</scope>
    <source>
        <strain evidence="1 2">DSM 5908</strain>
    </source>
</reference>
<evidence type="ECO:0000313" key="2">
    <source>
        <dbReference type="Proteomes" id="UP000286716"/>
    </source>
</evidence>
<name>A0A428WYS8_AMYBA</name>
<dbReference type="AlphaFoldDB" id="A0A428WYS8"/>
<organism evidence="1 2">
    <name type="scientific">Amycolatopsis balhimycina DSM 5908</name>
    <dbReference type="NCBI Taxonomy" id="1081091"/>
    <lineage>
        <taxon>Bacteria</taxon>
        <taxon>Bacillati</taxon>
        <taxon>Actinomycetota</taxon>
        <taxon>Actinomycetes</taxon>
        <taxon>Pseudonocardiales</taxon>
        <taxon>Pseudonocardiaceae</taxon>
        <taxon>Amycolatopsis</taxon>
    </lineage>
</organism>
<accession>A0A428WYS8</accession>
<protein>
    <submittedName>
        <fullName evidence="1">Uncharacterized protein</fullName>
    </submittedName>
</protein>
<comment type="caution">
    <text evidence="1">The sequence shown here is derived from an EMBL/GenBank/DDBJ whole genome shotgun (WGS) entry which is preliminary data.</text>
</comment>
<evidence type="ECO:0000313" key="1">
    <source>
        <dbReference type="EMBL" id="RSM48225.1"/>
    </source>
</evidence>
<keyword evidence="2" id="KW-1185">Reference proteome</keyword>
<dbReference type="EMBL" id="QHHU01000007">
    <property type="protein sequence ID" value="RSM48225.1"/>
    <property type="molecule type" value="Genomic_DNA"/>
</dbReference>
<proteinExistence type="predicted"/>
<sequence>MLYRSAMFDRLRKNARAAALLADVFDFDIARLDPVEPVRLASGGELRAVAGDASGGTFFVCDDGPVLYAGSEGTAGIVATDPGAVVRLVVGVPTWHDVVANAPDVNAMLAAFESSYAEMKEYEPRIDQLRSEAGAELELGDVDVEELLASLSRCLTELSPGYVLLNENGDEYDPL</sequence>
<dbReference type="Proteomes" id="UP000286716">
    <property type="component" value="Unassembled WGS sequence"/>
</dbReference>
<gene>
    <name evidence="1" type="ORF">DMA12_06990</name>
</gene>